<feature type="domain" description="Multidrug resistance protein MdtA-like barrel-sandwich hybrid" evidence="5">
    <location>
        <begin position="65"/>
        <end position="208"/>
    </location>
</feature>
<feature type="domain" description="Multidrug resistance protein MdtA-like C-terminal permuted SH3" evidence="7">
    <location>
        <begin position="303"/>
        <end position="362"/>
    </location>
</feature>
<dbReference type="InterPro" id="IPR058627">
    <property type="entry name" value="MdtA-like_C"/>
</dbReference>
<comment type="similarity">
    <text evidence="2">Belongs to the membrane fusion protein (MFP) (TC 8.A.1) family.</text>
</comment>
<protein>
    <submittedName>
        <fullName evidence="8">Efflux RND transporter periplasmic adaptor subunit</fullName>
    </submittedName>
</protein>
<dbReference type="InterPro" id="IPR058624">
    <property type="entry name" value="MdtA-like_HH"/>
</dbReference>
<evidence type="ECO:0000256" key="3">
    <source>
        <dbReference type="SAM" id="SignalP"/>
    </source>
</evidence>
<evidence type="ECO:0000313" key="9">
    <source>
        <dbReference type="Proteomes" id="UP000530032"/>
    </source>
</evidence>
<gene>
    <name evidence="8" type="ORF">HF327_019440</name>
</gene>
<evidence type="ECO:0000259" key="5">
    <source>
        <dbReference type="Pfam" id="PF25917"/>
    </source>
</evidence>
<dbReference type="EMBL" id="JABBCQ020000021">
    <property type="protein sequence ID" value="MBI1626658.1"/>
    <property type="molecule type" value="Genomic_DNA"/>
</dbReference>
<dbReference type="Pfam" id="PF25917">
    <property type="entry name" value="BSH_RND"/>
    <property type="match status" value="1"/>
</dbReference>
<dbReference type="Pfam" id="PF25876">
    <property type="entry name" value="HH_MFP_RND"/>
    <property type="match status" value="1"/>
</dbReference>
<dbReference type="Gene3D" id="2.40.30.170">
    <property type="match status" value="1"/>
</dbReference>
<dbReference type="PANTHER" id="PTHR30158:SF24">
    <property type="entry name" value="HLYD FAMILY SECRETION PROTEIN"/>
    <property type="match status" value="1"/>
</dbReference>
<dbReference type="Gene3D" id="2.40.420.20">
    <property type="match status" value="1"/>
</dbReference>
<keyword evidence="9" id="KW-1185">Reference proteome</keyword>
<name>A0A843BGM4_9BURK</name>
<comment type="caution">
    <text evidence="8">The sequence shown here is derived from an EMBL/GenBank/DDBJ whole genome shotgun (WGS) entry which is preliminary data.</text>
</comment>
<dbReference type="InterPro" id="IPR006143">
    <property type="entry name" value="RND_pump_MFP"/>
</dbReference>
<evidence type="ECO:0000259" key="4">
    <source>
        <dbReference type="Pfam" id="PF25876"/>
    </source>
</evidence>
<dbReference type="NCBIfam" id="TIGR01730">
    <property type="entry name" value="RND_mfp"/>
    <property type="match status" value="1"/>
</dbReference>
<feature type="domain" description="Multidrug resistance protein MdtA-like alpha-helical hairpin" evidence="4">
    <location>
        <begin position="106"/>
        <end position="175"/>
    </location>
</feature>
<evidence type="ECO:0000256" key="1">
    <source>
        <dbReference type="ARBA" id="ARBA00004196"/>
    </source>
</evidence>
<keyword evidence="3" id="KW-0732">Signal</keyword>
<feature type="domain" description="Multidrug resistance protein MdtA-like beta-barrel" evidence="6">
    <location>
        <begin position="212"/>
        <end position="297"/>
    </location>
</feature>
<dbReference type="InterPro" id="IPR058626">
    <property type="entry name" value="MdtA-like_b-barrel"/>
</dbReference>
<dbReference type="Gene3D" id="1.10.287.470">
    <property type="entry name" value="Helix hairpin bin"/>
    <property type="match status" value="1"/>
</dbReference>
<proteinExistence type="inferred from homology"/>
<dbReference type="Pfam" id="PF25967">
    <property type="entry name" value="RND-MFP_C"/>
    <property type="match status" value="1"/>
</dbReference>
<dbReference type="Gene3D" id="2.40.50.100">
    <property type="match status" value="1"/>
</dbReference>
<dbReference type="GO" id="GO:0030313">
    <property type="term" value="C:cell envelope"/>
    <property type="evidence" value="ECO:0007669"/>
    <property type="project" value="UniProtKB-SubCell"/>
</dbReference>
<dbReference type="Proteomes" id="UP000530032">
    <property type="component" value="Unassembled WGS sequence"/>
</dbReference>
<organism evidence="8 9">
    <name type="scientific">Comamonas suwonensis</name>
    <dbReference type="NCBI Taxonomy" id="2606214"/>
    <lineage>
        <taxon>Bacteria</taxon>
        <taxon>Pseudomonadati</taxon>
        <taxon>Pseudomonadota</taxon>
        <taxon>Betaproteobacteria</taxon>
        <taxon>Burkholderiales</taxon>
        <taxon>Comamonadaceae</taxon>
        <taxon>Comamonas</taxon>
    </lineage>
</organism>
<dbReference type="PROSITE" id="PS51257">
    <property type="entry name" value="PROKAR_LIPOPROTEIN"/>
    <property type="match status" value="1"/>
</dbReference>
<dbReference type="AlphaFoldDB" id="A0A843BGM4"/>
<comment type="subcellular location">
    <subcellularLocation>
        <location evidence="1">Cell envelope</location>
    </subcellularLocation>
</comment>
<dbReference type="RefSeq" id="WP_198462028.1">
    <property type="nucleotide sequence ID" value="NZ_JABBCQ020000021.1"/>
</dbReference>
<evidence type="ECO:0000259" key="6">
    <source>
        <dbReference type="Pfam" id="PF25944"/>
    </source>
</evidence>
<dbReference type="GO" id="GO:0022857">
    <property type="term" value="F:transmembrane transporter activity"/>
    <property type="evidence" value="ECO:0007669"/>
    <property type="project" value="InterPro"/>
</dbReference>
<accession>A0A843BGM4</accession>
<evidence type="ECO:0000313" key="8">
    <source>
        <dbReference type="EMBL" id="MBI1626658.1"/>
    </source>
</evidence>
<dbReference type="SUPFAM" id="SSF111369">
    <property type="entry name" value="HlyD-like secretion proteins"/>
    <property type="match status" value="1"/>
</dbReference>
<dbReference type="FunFam" id="2.40.420.20:FF:000001">
    <property type="entry name" value="Efflux RND transporter periplasmic adaptor subunit"/>
    <property type="match status" value="1"/>
</dbReference>
<evidence type="ECO:0000256" key="2">
    <source>
        <dbReference type="ARBA" id="ARBA00009477"/>
    </source>
</evidence>
<dbReference type="GO" id="GO:0046677">
    <property type="term" value="P:response to antibiotic"/>
    <property type="evidence" value="ECO:0007669"/>
    <property type="project" value="TreeGrafter"/>
</dbReference>
<dbReference type="PANTHER" id="PTHR30158">
    <property type="entry name" value="ACRA/E-RELATED COMPONENT OF DRUG EFFLUX TRANSPORTER"/>
    <property type="match status" value="1"/>
</dbReference>
<dbReference type="InterPro" id="IPR058625">
    <property type="entry name" value="MdtA-like_BSH"/>
</dbReference>
<feature type="chain" id="PRO_5032924273" evidence="3">
    <location>
        <begin position="32"/>
        <end position="393"/>
    </location>
</feature>
<sequence length="393" mass="41945">MKTRSREMRRWPALAAVAAAMVLAGCIQKDAEGPSQELPVVDVMTVKTRSLTLTDELPGRIEPVRVAEVRARVPGIVLSRHFKEGADVKAGDVLFNIDPAPLRAALARAQGELARTDAALLDAQSVVRRYEPLVAQDAVSRQDFDTAKATLNSAKALRQSAQADVETARLNLDYATVKAPISGRIGRALVTEGALVGQGEATPMAVIQQLDPIYADFRQPAALATRLRAQHLNGDAAKQSTRLTLVADGMDEARQGRMLFSDVTVDRGTGQLSLRGEFPNKDGLLLPGMFVRVTVSQGEEPSAILVPQRAVQRGSDGLAHVLVLDEQDTVHSQPVTTAAMYGAEWHITNGLKANARVLVGGLAAAVPGAKVQVRAETHKVADTAKDSVDATKN</sequence>
<dbReference type="GO" id="GO:0005886">
    <property type="term" value="C:plasma membrane"/>
    <property type="evidence" value="ECO:0007669"/>
    <property type="project" value="TreeGrafter"/>
</dbReference>
<evidence type="ECO:0000259" key="7">
    <source>
        <dbReference type="Pfam" id="PF25967"/>
    </source>
</evidence>
<reference evidence="8" key="1">
    <citation type="submission" date="2020-12" db="EMBL/GenBank/DDBJ databases">
        <title>Comamonas sp. nov., isolated from stream water.</title>
        <authorList>
            <person name="Park K.-H."/>
        </authorList>
    </citation>
    <scope>NUCLEOTIDE SEQUENCE</scope>
    <source>
        <strain evidence="8">EJ-4</strain>
    </source>
</reference>
<dbReference type="Pfam" id="PF25944">
    <property type="entry name" value="Beta-barrel_RND"/>
    <property type="match status" value="1"/>
</dbReference>
<feature type="signal peptide" evidence="3">
    <location>
        <begin position="1"/>
        <end position="31"/>
    </location>
</feature>